<evidence type="ECO:0000313" key="2">
    <source>
        <dbReference type="Proteomes" id="UP000001625"/>
    </source>
</evidence>
<proteinExistence type="predicted"/>
<dbReference type="AlphaFoldDB" id="D5CTA7"/>
<dbReference type="HOGENOM" id="CLU_2304119_0_0_4"/>
<dbReference type="Proteomes" id="UP000001625">
    <property type="component" value="Chromosome"/>
</dbReference>
<dbReference type="KEGG" id="slt:Slit_1964"/>
<sequence>MTSKQIKKQKYAAIRKAAAKHFVGLNYLSRGKLLRLEFNLRFVQKMIRIKLQKFVGMHISPELRKQMHAESCRSLESMFSPPIFTINIPKMEFILEGAKK</sequence>
<name>D5CTA7_SIDLE</name>
<dbReference type="RefSeq" id="WP_013030091.1">
    <property type="nucleotide sequence ID" value="NC_013959.1"/>
</dbReference>
<evidence type="ECO:0000313" key="1">
    <source>
        <dbReference type="EMBL" id="ADE12193.1"/>
    </source>
</evidence>
<organism evidence="1 2">
    <name type="scientific">Sideroxydans lithotrophicus (strain ES-1)</name>
    <dbReference type="NCBI Taxonomy" id="580332"/>
    <lineage>
        <taxon>Bacteria</taxon>
        <taxon>Pseudomonadati</taxon>
        <taxon>Pseudomonadota</taxon>
        <taxon>Betaproteobacteria</taxon>
        <taxon>Nitrosomonadales</taxon>
        <taxon>Gallionellaceae</taxon>
        <taxon>Sideroxydans</taxon>
    </lineage>
</organism>
<protein>
    <submittedName>
        <fullName evidence="1">Uncharacterized protein</fullName>
    </submittedName>
</protein>
<keyword evidence="2" id="KW-1185">Reference proteome</keyword>
<reference evidence="1 2" key="1">
    <citation type="submission" date="2010-03" db="EMBL/GenBank/DDBJ databases">
        <title>Complete sequence of Sideroxydans lithotrophicus ES-1.</title>
        <authorList>
            <consortium name="US DOE Joint Genome Institute"/>
            <person name="Lucas S."/>
            <person name="Copeland A."/>
            <person name="Lapidus A."/>
            <person name="Cheng J.-F."/>
            <person name="Bruce D."/>
            <person name="Goodwin L."/>
            <person name="Pitluck S."/>
            <person name="Munk A.C."/>
            <person name="Detter J.C."/>
            <person name="Han C."/>
            <person name="Tapia R."/>
            <person name="Larimer F."/>
            <person name="Land M."/>
            <person name="Hauser L."/>
            <person name="Kyrpides N."/>
            <person name="Ivanova N."/>
            <person name="Emerson D."/>
            <person name="Woyke T."/>
        </authorList>
    </citation>
    <scope>NUCLEOTIDE SEQUENCE [LARGE SCALE GENOMIC DNA]</scope>
    <source>
        <strain evidence="1 2">ES-1</strain>
    </source>
</reference>
<dbReference type="EMBL" id="CP001965">
    <property type="protein sequence ID" value="ADE12193.1"/>
    <property type="molecule type" value="Genomic_DNA"/>
</dbReference>
<gene>
    <name evidence="1" type="ordered locus">Slit_1964</name>
</gene>
<accession>D5CTA7</accession>
<dbReference type="STRING" id="580332.Slit_1964"/>